<sequence>MVKALAFTTFAFAVFCREGENGSRVGTIHELPLQRRRDPLVGFGEHRWMTHSPTPGTTSVPLRVRRTP</sequence>
<feature type="region of interest" description="Disordered" evidence="1">
    <location>
        <begin position="44"/>
        <end position="68"/>
    </location>
</feature>
<dbReference type="EMBL" id="CP018477">
    <property type="protein sequence ID" value="ASV76798.1"/>
    <property type="molecule type" value="Genomic_DNA"/>
</dbReference>
<feature type="compositionally biased region" description="Polar residues" evidence="1">
    <location>
        <begin position="51"/>
        <end position="60"/>
    </location>
</feature>
<reference evidence="2 3" key="1">
    <citation type="journal article" name="Front. Microbiol.">
        <title>Sugar Metabolism of the First Thermophilic Planctomycete Thermogutta terrifontis: Comparative Genomic and Transcriptomic Approaches.</title>
        <authorList>
            <person name="Elcheninov A.G."/>
            <person name="Menzel P."/>
            <person name="Gudbergsdottir S.R."/>
            <person name="Slesarev A.I."/>
            <person name="Kadnikov V.V."/>
            <person name="Krogh A."/>
            <person name="Bonch-Osmolovskaya E.A."/>
            <person name="Peng X."/>
            <person name="Kublanov I.V."/>
        </authorList>
    </citation>
    <scope>NUCLEOTIDE SEQUENCE [LARGE SCALE GENOMIC DNA]</scope>
    <source>
        <strain evidence="2 3">R1</strain>
    </source>
</reference>
<dbReference type="AlphaFoldDB" id="A0A286RLG6"/>
<evidence type="ECO:0000256" key="1">
    <source>
        <dbReference type="SAM" id="MobiDB-lite"/>
    </source>
</evidence>
<evidence type="ECO:0000313" key="2">
    <source>
        <dbReference type="EMBL" id="ASV76798.1"/>
    </source>
</evidence>
<gene>
    <name evidence="2" type="ORF">THTE_4197</name>
</gene>
<evidence type="ECO:0000313" key="3">
    <source>
        <dbReference type="Proteomes" id="UP000215086"/>
    </source>
</evidence>
<protein>
    <submittedName>
        <fullName evidence="2">Uncharacterized protein</fullName>
    </submittedName>
</protein>
<organism evidence="2 3">
    <name type="scientific">Thermogutta terrifontis</name>
    <dbReference type="NCBI Taxonomy" id="1331910"/>
    <lineage>
        <taxon>Bacteria</taxon>
        <taxon>Pseudomonadati</taxon>
        <taxon>Planctomycetota</taxon>
        <taxon>Planctomycetia</taxon>
        <taxon>Pirellulales</taxon>
        <taxon>Thermoguttaceae</taxon>
        <taxon>Thermogutta</taxon>
    </lineage>
</organism>
<name>A0A286RLG6_9BACT</name>
<dbReference type="Proteomes" id="UP000215086">
    <property type="component" value="Chromosome"/>
</dbReference>
<dbReference type="KEGG" id="ttf:THTE_4197"/>
<keyword evidence="3" id="KW-1185">Reference proteome</keyword>
<accession>A0A286RLG6</accession>
<proteinExistence type="predicted"/>